<dbReference type="PIRSF" id="PIRSF005962">
    <property type="entry name" value="Pept_M20D_amidohydro"/>
    <property type="match status" value="1"/>
</dbReference>
<dbReference type="InterPro" id="IPR011650">
    <property type="entry name" value="Peptidase_M20_dimer"/>
</dbReference>
<dbReference type="SUPFAM" id="SSF53187">
    <property type="entry name" value="Zn-dependent exopeptidases"/>
    <property type="match status" value="1"/>
</dbReference>
<reference evidence="4 5" key="1">
    <citation type="submission" date="2017-07" db="EMBL/GenBank/DDBJ databases">
        <title>Complete genome sequence of Oryzomicrobium terrae TPP412.</title>
        <authorList>
            <person name="Chiu L.-W."/>
            <person name="Lo K.-J."/>
            <person name="Tsai Y.-M."/>
            <person name="Lin S.-S."/>
            <person name="Kuo C.-H."/>
            <person name="Liu C.-T."/>
        </authorList>
    </citation>
    <scope>NUCLEOTIDE SEQUENCE [LARGE SCALE GENOMIC DNA]</scope>
    <source>
        <strain evidence="4 5">TPP412</strain>
    </source>
</reference>
<sequence length="397" mass="42408">MNTTILPRIPPAVAALGEAMRGWRHHLHAHPETAFEEVQTSAYVAELLKSFGIEVHTGIAKTGVVGVIPGKAPGPWVGLRADLDALDIPEANDFDHRSRHPGKMHACGHDGHTAMLLGAARYLAETRDFTGTVAVIFQPAEENEGGGRAMVEDGLFERFPIESVYGLHNWPGLEAGRFAIRAGAQMASYDIFEITLEGQGAHAAMPHLGRDSMVAAGQLVGALQTIASRDTNPLDSVVVSVTQIHGGDTWNVLPQSAVLRGTVRAFSPEVQNLVERRINEIAQGIAATFGIAARVRYERRYPPTVNAAEPARLAAAAATALVGEAAVDTSPGPAMVAEDFAFLQQARPGAYIWLGAGPGRLGCLLHNPGYDFNDEILTLGASYWVEVVRRVLGEAKS</sequence>
<dbReference type="InterPro" id="IPR036264">
    <property type="entry name" value="Bact_exopeptidase_dim_dom"/>
</dbReference>
<dbReference type="FunFam" id="3.30.70.360:FF:000001">
    <property type="entry name" value="N-acetyldiaminopimelate deacetylase"/>
    <property type="match status" value="1"/>
</dbReference>
<dbReference type="GO" id="GO:0050118">
    <property type="term" value="F:N-acetyldiaminopimelate deacetylase activity"/>
    <property type="evidence" value="ECO:0007669"/>
    <property type="project" value="UniProtKB-ARBA"/>
</dbReference>
<keyword evidence="1 4" id="KW-0378">Hydrolase</keyword>
<dbReference type="Pfam" id="PF01546">
    <property type="entry name" value="Peptidase_M20"/>
    <property type="match status" value="1"/>
</dbReference>
<dbReference type="PANTHER" id="PTHR11014:SF63">
    <property type="entry name" value="METALLOPEPTIDASE, PUTATIVE (AFU_ORTHOLOGUE AFUA_6G09600)-RELATED"/>
    <property type="match status" value="1"/>
</dbReference>
<feature type="binding site" evidence="2">
    <location>
        <position position="107"/>
    </location>
    <ligand>
        <name>Mn(2+)</name>
        <dbReference type="ChEBI" id="CHEBI:29035"/>
        <label>2</label>
    </ligand>
</feature>
<feature type="binding site" evidence="2">
    <location>
        <position position="109"/>
    </location>
    <ligand>
        <name>Mn(2+)</name>
        <dbReference type="ChEBI" id="CHEBI:29035"/>
        <label>2</label>
    </ligand>
</feature>
<dbReference type="KEGG" id="otr:OTERR_19900"/>
<gene>
    <name evidence="4" type="primary">hipO</name>
    <name evidence="4" type="ORF">OTERR_19900</name>
</gene>
<dbReference type="Gene3D" id="3.30.70.360">
    <property type="match status" value="1"/>
</dbReference>
<dbReference type="AlphaFoldDB" id="A0A5C1E923"/>
<keyword evidence="2" id="KW-0464">Manganese</keyword>
<dbReference type="SUPFAM" id="SSF55031">
    <property type="entry name" value="Bacterial exopeptidase dimerisation domain"/>
    <property type="match status" value="1"/>
</dbReference>
<evidence type="ECO:0000259" key="3">
    <source>
        <dbReference type="Pfam" id="PF07687"/>
    </source>
</evidence>
<dbReference type="CDD" id="cd05666">
    <property type="entry name" value="M20_Acy1-like"/>
    <property type="match status" value="1"/>
</dbReference>
<dbReference type="Proteomes" id="UP000323671">
    <property type="component" value="Chromosome"/>
</dbReference>
<dbReference type="Gene3D" id="3.40.630.10">
    <property type="entry name" value="Zn peptidases"/>
    <property type="match status" value="1"/>
</dbReference>
<dbReference type="GO" id="GO:0019877">
    <property type="term" value="P:diaminopimelate biosynthetic process"/>
    <property type="evidence" value="ECO:0007669"/>
    <property type="project" value="UniProtKB-ARBA"/>
</dbReference>
<accession>A0A5C1E923</accession>
<dbReference type="InterPro" id="IPR017439">
    <property type="entry name" value="Amidohydrolase"/>
</dbReference>
<feature type="binding site" evidence="2">
    <location>
        <position position="366"/>
    </location>
    <ligand>
        <name>Mn(2+)</name>
        <dbReference type="ChEBI" id="CHEBI:29035"/>
        <label>2</label>
    </ligand>
</feature>
<evidence type="ECO:0000313" key="4">
    <source>
        <dbReference type="EMBL" id="QEL65466.1"/>
    </source>
</evidence>
<feature type="binding site" evidence="2">
    <location>
        <position position="142"/>
    </location>
    <ligand>
        <name>Mn(2+)</name>
        <dbReference type="ChEBI" id="CHEBI:29035"/>
        <label>2</label>
    </ligand>
</feature>
<dbReference type="NCBIfam" id="TIGR01891">
    <property type="entry name" value="amidohydrolases"/>
    <property type="match status" value="1"/>
</dbReference>
<proteinExistence type="predicted"/>
<evidence type="ECO:0000313" key="5">
    <source>
        <dbReference type="Proteomes" id="UP000323671"/>
    </source>
</evidence>
<feature type="domain" description="Peptidase M20 dimerisation" evidence="3">
    <location>
        <begin position="192"/>
        <end position="280"/>
    </location>
</feature>
<dbReference type="RefSeq" id="WP_149425677.1">
    <property type="nucleotide sequence ID" value="NZ_CP022579.1"/>
</dbReference>
<dbReference type="Pfam" id="PF07687">
    <property type="entry name" value="M20_dimer"/>
    <property type="match status" value="1"/>
</dbReference>
<protein>
    <submittedName>
        <fullName evidence="4">Hippurate hydrolase</fullName>
    </submittedName>
</protein>
<organism evidence="4 5">
    <name type="scientific">Oryzomicrobium terrae</name>
    <dbReference type="NCBI Taxonomy" id="1735038"/>
    <lineage>
        <taxon>Bacteria</taxon>
        <taxon>Pseudomonadati</taxon>
        <taxon>Pseudomonadota</taxon>
        <taxon>Betaproteobacteria</taxon>
        <taxon>Rhodocyclales</taxon>
        <taxon>Rhodocyclaceae</taxon>
        <taxon>Oryzomicrobium</taxon>
    </lineage>
</organism>
<evidence type="ECO:0000256" key="2">
    <source>
        <dbReference type="PIRSR" id="PIRSR005962-1"/>
    </source>
</evidence>
<dbReference type="GO" id="GO:0046872">
    <property type="term" value="F:metal ion binding"/>
    <property type="evidence" value="ECO:0007669"/>
    <property type="project" value="UniProtKB-KW"/>
</dbReference>
<dbReference type="InterPro" id="IPR002933">
    <property type="entry name" value="Peptidase_M20"/>
</dbReference>
<keyword evidence="2" id="KW-0479">Metal-binding</keyword>
<name>A0A5C1E923_9RHOO</name>
<comment type="cofactor">
    <cofactor evidence="2">
        <name>Mn(2+)</name>
        <dbReference type="ChEBI" id="CHEBI:29035"/>
    </cofactor>
    <text evidence="2">The Mn(2+) ion enhances activity.</text>
</comment>
<evidence type="ECO:0000256" key="1">
    <source>
        <dbReference type="ARBA" id="ARBA00022801"/>
    </source>
</evidence>
<feature type="binding site" evidence="2">
    <location>
        <position position="168"/>
    </location>
    <ligand>
        <name>Mn(2+)</name>
        <dbReference type="ChEBI" id="CHEBI:29035"/>
        <label>2</label>
    </ligand>
</feature>
<dbReference type="EMBL" id="CP022579">
    <property type="protein sequence ID" value="QEL65466.1"/>
    <property type="molecule type" value="Genomic_DNA"/>
</dbReference>
<keyword evidence="5" id="KW-1185">Reference proteome</keyword>
<dbReference type="PANTHER" id="PTHR11014">
    <property type="entry name" value="PEPTIDASE M20 FAMILY MEMBER"/>
    <property type="match status" value="1"/>
</dbReference>